<accession>A0A1X3DIJ9</accession>
<proteinExistence type="predicted"/>
<evidence type="ECO:0000313" key="3">
    <source>
        <dbReference type="Proteomes" id="UP000193303"/>
    </source>
</evidence>
<evidence type="ECO:0000256" key="1">
    <source>
        <dbReference type="SAM" id="Phobius"/>
    </source>
</evidence>
<comment type="caution">
    <text evidence="2">The sequence shown here is derived from an EMBL/GenBank/DDBJ whole genome shotgun (WGS) entry which is preliminary data.</text>
</comment>
<protein>
    <submittedName>
        <fullName evidence="2">Uncharacterized protein</fullName>
    </submittedName>
</protein>
<organism evidence="2 3">
    <name type="scientific">Neisseria dumasiana</name>
    <dbReference type="NCBI Taxonomy" id="1931275"/>
    <lineage>
        <taxon>Bacteria</taxon>
        <taxon>Pseudomonadati</taxon>
        <taxon>Pseudomonadota</taxon>
        <taxon>Betaproteobacteria</taxon>
        <taxon>Neisseriales</taxon>
        <taxon>Neisseriaceae</taxon>
        <taxon>Neisseria</taxon>
    </lineage>
</organism>
<name>A0A1X3DIJ9_9NEIS</name>
<keyword evidence="1" id="KW-1133">Transmembrane helix</keyword>
<feature type="transmembrane region" description="Helical" evidence="1">
    <location>
        <begin position="32"/>
        <end position="49"/>
    </location>
</feature>
<keyword evidence="1" id="KW-0472">Membrane</keyword>
<evidence type="ECO:0000313" key="2">
    <source>
        <dbReference type="EMBL" id="OSI21670.1"/>
    </source>
</evidence>
<dbReference type="Proteomes" id="UP000193303">
    <property type="component" value="Unassembled WGS sequence"/>
</dbReference>
<sequence>MDKKYNPLLRVAYEIVTGVPPRKITTEDRKKALTAFVVWVIVMVTLFLNFNVLHFIVGASLVIISMAYFPLYIKIKLFSMPMFYEYSEAIQHKHTQLIEEFKLISDVISIEEFASKVLERETQKRITEVEAERMEILNKYEIDRKA</sequence>
<reference evidence="3" key="1">
    <citation type="submission" date="2017-01" db="EMBL/GenBank/DDBJ databases">
        <authorList>
            <person name="Mah S.A."/>
            <person name="Swanson W.J."/>
            <person name="Moy G.W."/>
            <person name="Vacquier V.D."/>
        </authorList>
    </citation>
    <scope>NUCLEOTIDE SEQUENCE [LARGE SCALE GENOMIC DNA]</scope>
    <source>
        <strain evidence="3">124861</strain>
    </source>
</reference>
<dbReference type="AlphaFoldDB" id="A0A1X3DIJ9"/>
<dbReference type="RefSeq" id="WP_085359246.1">
    <property type="nucleotide sequence ID" value="NZ_MTAB01000011.1"/>
</dbReference>
<dbReference type="EMBL" id="MTAB01000011">
    <property type="protein sequence ID" value="OSI21670.1"/>
    <property type="molecule type" value="Genomic_DNA"/>
</dbReference>
<gene>
    <name evidence="2" type="ORF">BV912_06365</name>
</gene>
<feature type="transmembrane region" description="Helical" evidence="1">
    <location>
        <begin position="55"/>
        <end position="73"/>
    </location>
</feature>
<keyword evidence="1" id="KW-0812">Transmembrane</keyword>